<comment type="similarity">
    <text evidence="12">Belongs to the TonB-dependent receptor family.</text>
</comment>
<evidence type="ECO:0000256" key="6">
    <source>
        <dbReference type="ARBA" id="ARBA00022729"/>
    </source>
</evidence>
<evidence type="ECO:0000256" key="9">
    <source>
        <dbReference type="ARBA" id="ARBA00023077"/>
    </source>
</evidence>
<keyword evidence="6" id="KW-0732">Signal</keyword>
<evidence type="ECO:0000256" key="10">
    <source>
        <dbReference type="ARBA" id="ARBA00023136"/>
    </source>
</evidence>
<evidence type="ECO:0000313" key="14">
    <source>
        <dbReference type="EMBL" id="SDJ30590.1"/>
    </source>
</evidence>
<evidence type="ECO:0000256" key="8">
    <source>
        <dbReference type="ARBA" id="ARBA00023065"/>
    </source>
</evidence>
<evidence type="ECO:0000256" key="4">
    <source>
        <dbReference type="ARBA" id="ARBA00022496"/>
    </source>
</evidence>
<dbReference type="SUPFAM" id="SSF56935">
    <property type="entry name" value="Porins"/>
    <property type="match status" value="1"/>
</dbReference>
<evidence type="ECO:0000256" key="5">
    <source>
        <dbReference type="ARBA" id="ARBA00022692"/>
    </source>
</evidence>
<keyword evidence="9" id="KW-0798">TonB box</keyword>
<evidence type="ECO:0000256" key="7">
    <source>
        <dbReference type="ARBA" id="ARBA00023004"/>
    </source>
</evidence>
<dbReference type="InterPro" id="IPR000531">
    <property type="entry name" value="Beta-barrel_TonB"/>
</dbReference>
<accession>A0A1G8SPP6</accession>
<dbReference type="EMBL" id="FNES01000004">
    <property type="protein sequence ID" value="SDJ30590.1"/>
    <property type="molecule type" value="Genomic_DNA"/>
</dbReference>
<proteinExistence type="inferred from homology"/>
<keyword evidence="4" id="KW-0410">Iron transport</keyword>
<evidence type="ECO:0000256" key="12">
    <source>
        <dbReference type="PROSITE-ProRule" id="PRU01360"/>
    </source>
</evidence>
<evidence type="ECO:0000256" key="1">
    <source>
        <dbReference type="ARBA" id="ARBA00004571"/>
    </source>
</evidence>
<dbReference type="PANTHER" id="PTHR32552:SF68">
    <property type="entry name" value="FERRICHROME OUTER MEMBRANE TRANSPORTER_PHAGE RECEPTOR"/>
    <property type="match status" value="1"/>
</dbReference>
<dbReference type="PANTHER" id="PTHR32552">
    <property type="entry name" value="FERRICHROME IRON RECEPTOR-RELATED"/>
    <property type="match status" value="1"/>
</dbReference>
<keyword evidence="14" id="KW-0675">Receptor</keyword>
<comment type="subcellular location">
    <subcellularLocation>
        <location evidence="1 12">Cell outer membrane</location>
        <topology evidence="1 12">Multi-pass membrane protein</topology>
    </subcellularLocation>
</comment>
<evidence type="ECO:0000256" key="2">
    <source>
        <dbReference type="ARBA" id="ARBA00022448"/>
    </source>
</evidence>
<reference evidence="14 15" key="1">
    <citation type="submission" date="2016-10" db="EMBL/GenBank/DDBJ databases">
        <authorList>
            <person name="de Groot N.N."/>
        </authorList>
    </citation>
    <scope>NUCLEOTIDE SEQUENCE [LARGE SCALE GENOMIC DNA]</scope>
    <source>
        <strain evidence="14 15">CGMCC 1.6133</strain>
    </source>
</reference>
<keyword evidence="3 12" id="KW-1134">Transmembrane beta strand</keyword>
<gene>
    <name evidence="14" type="ORF">SAMN04487954_10453</name>
</gene>
<organism evidence="14 15">
    <name type="scientific">Billgrantia gudaonensis</name>
    <dbReference type="NCBI Taxonomy" id="376427"/>
    <lineage>
        <taxon>Bacteria</taxon>
        <taxon>Pseudomonadati</taxon>
        <taxon>Pseudomonadota</taxon>
        <taxon>Gammaproteobacteria</taxon>
        <taxon>Oceanospirillales</taxon>
        <taxon>Halomonadaceae</taxon>
        <taxon>Billgrantia</taxon>
    </lineage>
</organism>
<sequence length="115" mass="12941">MKAIRWQAYHAIRRRCGPTIDVTNGPLDGVEIGAGLRYLGSSHAYPAPSLAYGELKTEAVTLADFSLGYPFAENWKLGLNVENLFDEEYIGECNNAARCYWGTERTVQGTLRYRY</sequence>
<keyword evidence="2 12" id="KW-0813">Transport</keyword>
<feature type="domain" description="TonB-dependent receptor-like beta-barrel" evidence="13">
    <location>
        <begin position="24"/>
        <end position="84"/>
    </location>
</feature>
<dbReference type="InterPro" id="IPR039426">
    <property type="entry name" value="TonB-dep_rcpt-like"/>
</dbReference>
<evidence type="ECO:0000259" key="13">
    <source>
        <dbReference type="Pfam" id="PF00593"/>
    </source>
</evidence>
<keyword evidence="8" id="KW-0406">Ion transport</keyword>
<dbReference type="Proteomes" id="UP000198525">
    <property type="component" value="Unassembled WGS sequence"/>
</dbReference>
<dbReference type="AlphaFoldDB" id="A0A1G8SPP6"/>
<dbReference type="GO" id="GO:0009279">
    <property type="term" value="C:cell outer membrane"/>
    <property type="evidence" value="ECO:0007669"/>
    <property type="project" value="UniProtKB-SubCell"/>
</dbReference>
<dbReference type="PROSITE" id="PS52016">
    <property type="entry name" value="TONB_DEPENDENT_REC_3"/>
    <property type="match status" value="1"/>
</dbReference>
<keyword evidence="7" id="KW-0408">Iron</keyword>
<protein>
    <submittedName>
        <fullName evidence="14">TonB dependent receptor</fullName>
    </submittedName>
</protein>
<keyword evidence="11 12" id="KW-0998">Cell outer membrane</keyword>
<dbReference type="Gene3D" id="2.40.170.20">
    <property type="entry name" value="TonB-dependent receptor, beta-barrel domain"/>
    <property type="match status" value="1"/>
</dbReference>
<keyword evidence="10 12" id="KW-0472">Membrane</keyword>
<evidence type="ECO:0000256" key="11">
    <source>
        <dbReference type="ARBA" id="ARBA00023237"/>
    </source>
</evidence>
<keyword evidence="5 12" id="KW-0812">Transmembrane</keyword>
<name>A0A1G8SPP6_9GAMM</name>
<dbReference type="STRING" id="376427.SAMN04487954_10453"/>
<dbReference type="GO" id="GO:0015344">
    <property type="term" value="F:siderophore uptake transmembrane transporter activity"/>
    <property type="evidence" value="ECO:0007669"/>
    <property type="project" value="TreeGrafter"/>
</dbReference>
<dbReference type="InterPro" id="IPR036942">
    <property type="entry name" value="Beta-barrel_TonB_sf"/>
</dbReference>
<evidence type="ECO:0000256" key="3">
    <source>
        <dbReference type="ARBA" id="ARBA00022452"/>
    </source>
</evidence>
<keyword evidence="15" id="KW-1185">Reference proteome</keyword>
<evidence type="ECO:0000313" key="15">
    <source>
        <dbReference type="Proteomes" id="UP000198525"/>
    </source>
</evidence>
<dbReference type="Pfam" id="PF00593">
    <property type="entry name" value="TonB_dep_Rec_b-barrel"/>
    <property type="match status" value="1"/>
</dbReference>